<dbReference type="EMBL" id="JAHQIW010002092">
    <property type="protein sequence ID" value="KAJ1354466.1"/>
    <property type="molecule type" value="Genomic_DNA"/>
</dbReference>
<dbReference type="AlphaFoldDB" id="A0AAD5MV01"/>
<dbReference type="Proteomes" id="UP001196413">
    <property type="component" value="Unassembled WGS sequence"/>
</dbReference>
<sequence>MGSPYLCGSLPNAFMSTTGCGNYNGLRHKLWKFSDIATSQLPDIMHNINCKQLNGNFVKEQYSAVGSNQYIPCMKLCCNAGQMNTGNMWPLLSSYMVPGYNNNNDFYNPYMANINYPLAGSAVGPSTFDYNPYYVARILQALVSSPVTTSGRVRRGLPKSAFPRTLSATLKNNTYDLIDDK</sequence>
<organism evidence="1 2">
    <name type="scientific">Parelaphostrongylus tenuis</name>
    <name type="common">Meningeal worm</name>
    <dbReference type="NCBI Taxonomy" id="148309"/>
    <lineage>
        <taxon>Eukaryota</taxon>
        <taxon>Metazoa</taxon>
        <taxon>Ecdysozoa</taxon>
        <taxon>Nematoda</taxon>
        <taxon>Chromadorea</taxon>
        <taxon>Rhabditida</taxon>
        <taxon>Rhabditina</taxon>
        <taxon>Rhabditomorpha</taxon>
        <taxon>Strongyloidea</taxon>
        <taxon>Metastrongylidae</taxon>
        <taxon>Parelaphostrongylus</taxon>
    </lineage>
</organism>
<name>A0AAD5MV01_PARTN</name>
<protein>
    <submittedName>
        <fullName evidence="1">Uncharacterized protein</fullName>
    </submittedName>
</protein>
<proteinExistence type="predicted"/>
<comment type="caution">
    <text evidence="1">The sequence shown here is derived from an EMBL/GenBank/DDBJ whole genome shotgun (WGS) entry which is preliminary data.</text>
</comment>
<accession>A0AAD5MV01</accession>
<evidence type="ECO:0000313" key="2">
    <source>
        <dbReference type="Proteomes" id="UP001196413"/>
    </source>
</evidence>
<evidence type="ECO:0000313" key="1">
    <source>
        <dbReference type="EMBL" id="KAJ1354466.1"/>
    </source>
</evidence>
<keyword evidence="2" id="KW-1185">Reference proteome</keyword>
<reference evidence="1" key="1">
    <citation type="submission" date="2021-06" db="EMBL/GenBank/DDBJ databases">
        <title>Parelaphostrongylus tenuis whole genome reference sequence.</title>
        <authorList>
            <person name="Garwood T.J."/>
            <person name="Larsen P.A."/>
            <person name="Fountain-Jones N.M."/>
            <person name="Garbe J.R."/>
            <person name="Macchietto M.G."/>
            <person name="Kania S.A."/>
            <person name="Gerhold R.W."/>
            <person name="Richards J.E."/>
            <person name="Wolf T.M."/>
        </authorList>
    </citation>
    <scope>NUCLEOTIDE SEQUENCE</scope>
    <source>
        <strain evidence="1">MNPRO001-30</strain>
        <tissue evidence="1">Meninges</tissue>
    </source>
</reference>
<gene>
    <name evidence="1" type="ORF">KIN20_011413</name>
</gene>